<dbReference type="PATRIC" id="fig|1492898.3.peg.605"/>
<evidence type="ECO:0000313" key="5">
    <source>
        <dbReference type="EMBL" id="ANE49584.1"/>
    </source>
</evidence>
<dbReference type="KEGG" id="fla:SY85_02765"/>
<dbReference type="AlphaFoldDB" id="A0A172TRS9"/>
<evidence type="ECO:0000256" key="3">
    <source>
        <dbReference type="ARBA" id="ARBA00022840"/>
    </source>
</evidence>
<dbReference type="InterPro" id="IPR003439">
    <property type="entry name" value="ABC_transporter-like_ATP-bd"/>
</dbReference>
<dbReference type="OrthoDB" id="9802264at2"/>
<keyword evidence="6" id="KW-1185">Reference proteome</keyword>
<dbReference type="GO" id="GO:0005524">
    <property type="term" value="F:ATP binding"/>
    <property type="evidence" value="ECO:0007669"/>
    <property type="project" value="UniProtKB-KW"/>
</dbReference>
<dbReference type="Gene3D" id="3.40.50.300">
    <property type="entry name" value="P-loop containing nucleotide triphosphate hydrolases"/>
    <property type="match status" value="1"/>
</dbReference>
<evidence type="ECO:0000259" key="4">
    <source>
        <dbReference type="PROSITE" id="PS50893"/>
    </source>
</evidence>
<dbReference type="InterPro" id="IPR003593">
    <property type="entry name" value="AAA+_ATPase"/>
</dbReference>
<reference evidence="5 6" key="2">
    <citation type="journal article" date="2016" name="Int. J. Syst. Evol. Microbiol.">
        <title>Flavisolibacter tropicus sp. nov., isolated from tropical soil.</title>
        <authorList>
            <person name="Lee J.J."/>
            <person name="Kang M.S."/>
            <person name="Kim G.S."/>
            <person name="Lee C.S."/>
            <person name="Lim S."/>
            <person name="Lee J."/>
            <person name="Roh S.H."/>
            <person name="Kang H."/>
            <person name="Ha J.M."/>
            <person name="Bae S."/>
            <person name="Jung H.Y."/>
            <person name="Kim M.K."/>
        </authorList>
    </citation>
    <scope>NUCLEOTIDE SEQUENCE [LARGE SCALE GENOMIC DNA]</scope>
    <source>
        <strain evidence="5 6">LCS9</strain>
    </source>
</reference>
<proteinExistence type="predicted"/>
<keyword evidence="1" id="KW-0813">Transport</keyword>
<accession>A0A172TRS9</accession>
<dbReference type="SMART" id="SM00382">
    <property type="entry name" value="AAA"/>
    <property type="match status" value="1"/>
</dbReference>
<sequence length="258" mass="28830">MTNQSISTQQEEAVVSIHGLRKSFEDLHVLNGIDLTVHKGENVVVLGRSGSGKSVLIKIIAGLLKPDLGTIAVLGEDIDQLDEEELKRLRLKIGFSFQSSALYDSMTVQENLEFPLIRNKPELSKQQVNEAIEQVLEDVGLLHTIYQMPDELSGGQKKRIGIARMLILNPEIILYDEPTGGLDPITCVEINHLINKVRQQYNTSSIIITHDMTCAKTTGDRVIMLSDGIFLKDGPFEEVFASTDERISAFYNYNFINQ</sequence>
<evidence type="ECO:0000256" key="2">
    <source>
        <dbReference type="ARBA" id="ARBA00022741"/>
    </source>
</evidence>
<evidence type="ECO:0000313" key="6">
    <source>
        <dbReference type="Proteomes" id="UP000077177"/>
    </source>
</evidence>
<dbReference type="PROSITE" id="PS00211">
    <property type="entry name" value="ABC_TRANSPORTER_1"/>
    <property type="match status" value="1"/>
</dbReference>
<organism evidence="5 6">
    <name type="scientific">Flavisolibacter tropicus</name>
    <dbReference type="NCBI Taxonomy" id="1492898"/>
    <lineage>
        <taxon>Bacteria</taxon>
        <taxon>Pseudomonadati</taxon>
        <taxon>Bacteroidota</taxon>
        <taxon>Chitinophagia</taxon>
        <taxon>Chitinophagales</taxon>
        <taxon>Chitinophagaceae</taxon>
        <taxon>Flavisolibacter</taxon>
    </lineage>
</organism>
<dbReference type="EMBL" id="CP011390">
    <property type="protein sequence ID" value="ANE49584.1"/>
    <property type="molecule type" value="Genomic_DNA"/>
</dbReference>
<evidence type="ECO:0000256" key="1">
    <source>
        <dbReference type="ARBA" id="ARBA00022448"/>
    </source>
</evidence>
<dbReference type="PANTHER" id="PTHR43023">
    <property type="entry name" value="PROTEIN TRIGALACTOSYLDIACYLGLYCEROL 3, CHLOROPLASTIC"/>
    <property type="match status" value="1"/>
</dbReference>
<dbReference type="InterPro" id="IPR017871">
    <property type="entry name" value="ABC_transporter-like_CS"/>
</dbReference>
<protein>
    <submittedName>
        <fullName evidence="5">Organic solvent ABC transporter ATP-binding protein</fullName>
    </submittedName>
</protein>
<dbReference type="STRING" id="1492898.SY85_02765"/>
<dbReference type="PROSITE" id="PS50893">
    <property type="entry name" value="ABC_TRANSPORTER_2"/>
    <property type="match status" value="1"/>
</dbReference>
<keyword evidence="3 5" id="KW-0067">ATP-binding</keyword>
<reference evidence="6" key="1">
    <citation type="submission" date="2015-01" db="EMBL/GenBank/DDBJ databases">
        <title>Flavisolibacter sp./LCS9/ whole genome sequencing.</title>
        <authorList>
            <person name="Kim M.K."/>
            <person name="Srinivasan S."/>
            <person name="Lee J.-J."/>
        </authorList>
    </citation>
    <scope>NUCLEOTIDE SEQUENCE [LARGE SCALE GENOMIC DNA]</scope>
    <source>
        <strain evidence="6">LCS9</strain>
    </source>
</reference>
<name>A0A172TRS9_9BACT</name>
<dbReference type="RefSeq" id="WP_066401700.1">
    <property type="nucleotide sequence ID" value="NZ_CP011390.1"/>
</dbReference>
<dbReference type="PANTHER" id="PTHR43023:SF3">
    <property type="entry name" value="PROTEIN TRIGALACTOSYLDIACYLGLYCEROL 3, CHLOROPLASTIC"/>
    <property type="match status" value="1"/>
</dbReference>
<feature type="domain" description="ABC transporter" evidence="4">
    <location>
        <begin position="15"/>
        <end position="252"/>
    </location>
</feature>
<dbReference type="GO" id="GO:0016887">
    <property type="term" value="F:ATP hydrolysis activity"/>
    <property type="evidence" value="ECO:0007669"/>
    <property type="project" value="InterPro"/>
</dbReference>
<dbReference type="SUPFAM" id="SSF52540">
    <property type="entry name" value="P-loop containing nucleoside triphosphate hydrolases"/>
    <property type="match status" value="1"/>
</dbReference>
<dbReference type="InterPro" id="IPR027417">
    <property type="entry name" value="P-loop_NTPase"/>
</dbReference>
<dbReference type="Proteomes" id="UP000077177">
    <property type="component" value="Chromosome"/>
</dbReference>
<dbReference type="Pfam" id="PF00005">
    <property type="entry name" value="ABC_tran"/>
    <property type="match status" value="1"/>
</dbReference>
<keyword evidence="2" id="KW-0547">Nucleotide-binding</keyword>
<gene>
    <name evidence="5" type="ORF">SY85_02765</name>
</gene>